<evidence type="ECO:0008006" key="4">
    <source>
        <dbReference type="Google" id="ProtNLM"/>
    </source>
</evidence>
<accession>A0ABV6LIY7</accession>
<sequence>MTVMLGNVSETKQSRRIRVTLIIVLVFIVGGAILFQNQLLHHLGSSSSENQKPLMASHIPSNHNTKVAMIRKREGDFYLVSYDVQADNKFVAVEYTPLDLIITELMYDEKGNLWMKRKGEWSRLNEELKVQDSGAGFEKNNEKKYSFKVLEENGKYRGSVKQSSQSVWEQDFEQKPVSTVPLDEGRELWIVLFDNFNTTIMKSS</sequence>
<dbReference type="RefSeq" id="WP_377344841.1">
    <property type="nucleotide sequence ID" value="NZ_JBHLTP010000003.1"/>
</dbReference>
<proteinExistence type="predicted"/>
<dbReference type="EMBL" id="JBHLTP010000003">
    <property type="protein sequence ID" value="MFC0522307.1"/>
    <property type="molecule type" value="Genomic_DNA"/>
</dbReference>
<reference evidence="2 3" key="1">
    <citation type="submission" date="2024-09" db="EMBL/GenBank/DDBJ databases">
        <authorList>
            <person name="Sun Q."/>
            <person name="Mori K."/>
        </authorList>
    </citation>
    <scope>NUCLEOTIDE SEQUENCE [LARGE SCALE GENOMIC DNA]</scope>
    <source>
        <strain evidence="2 3">NCAIM B.02529</strain>
    </source>
</reference>
<evidence type="ECO:0000313" key="3">
    <source>
        <dbReference type="Proteomes" id="UP001589836"/>
    </source>
</evidence>
<feature type="transmembrane region" description="Helical" evidence="1">
    <location>
        <begin position="21"/>
        <end position="40"/>
    </location>
</feature>
<dbReference type="Proteomes" id="UP001589836">
    <property type="component" value="Unassembled WGS sequence"/>
</dbReference>
<name>A0ABV6LIY7_9BACI</name>
<evidence type="ECO:0000313" key="2">
    <source>
        <dbReference type="EMBL" id="MFC0522307.1"/>
    </source>
</evidence>
<gene>
    <name evidence="2" type="ORF">ACFFGV_01725</name>
</gene>
<keyword evidence="1" id="KW-0472">Membrane</keyword>
<organism evidence="2 3">
    <name type="scientific">Pontibacillus salicampi</name>
    <dbReference type="NCBI Taxonomy" id="1449801"/>
    <lineage>
        <taxon>Bacteria</taxon>
        <taxon>Bacillati</taxon>
        <taxon>Bacillota</taxon>
        <taxon>Bacilli</taxon>
        <taxon>Bacillales</taxon>
        <taxon>Bacillaceae</taxon>
        <taxon>Pontibacillus</taxon>
    </lineage>
</organism>
<keyword evidence="3" id="KW-1185">Reference proteome</keyword>
<keyword evidence="1" id="KW-1133">Transmembrane helix</keyword>
<protein>
    <recommendedName>
        <fullName evidence="4">DUF4178 domain-containing protein</fullName>
    </recommendedName>
</protein>
<evidence type="ECO:0000256" key="1">
    <source>
        <dbReference type="SAM" id="Phobius"/>
    </source>
</evidence>
<keyword evidence="1" id="KW-0812">Transmembrane</keyword>
<comment type="caution">
    <text evidence="2">The sequence shown here is derived from an EMBL/GenBank/DDBJ whole genome shotgun (WGS) entry which is preliminary data.</text>
</comment>